<name>A0A9N7VHT6_PLEPL</name>
<feature type="compositionally biased region" description="Low complexity" evidence="1">
    <location>
        <begin position="1"/>
        <end position="11"/>
    </location>
</feature>
<sequence>MTIDSSQSSSSLDVNSLEEKRSEQSSPSSEVSSGGNKRLKQSTPAVVSSNGSKRSKQSSSSEVSKEHENSASSDRRAREKIEKIQAEVRFKMYASVLSDKLVTRIYKKAKVSCTDDDTRRHLLERIWAEVKDIDSPFIPKRILDMDIFKELCKKWPSPEMLMSSLLGRDPELEISIISILRRRLCKKPGFISSFRAGISSFFRR</sequence>
<evidence type="ECO:0000313" key="2">
    <source>
        <dbReference type="EMBL" id="CAB1451203.1"/>
    </source>
</evidence>
<evidence type="ECO:0000256" key="1">
    <source>
        <dbReference type="SAM" id="MobiDB-lite"/>
    </source>
</evidence>
<dbReference type="AlphaFoldDB" id="A0A9N7VHT6"/>
<dbReference type="EMBL" id="CADEAL010004081">
    <property type="protein sequence ID" value="CAB1451203.1"/>
    <property type="molecule type" value="Genomic_DNA"/>
</dbReference>
<feature type="compositionally biased region" description="Low complexity" evidence="1">
    <location>
        <begin position="24"/>
        <end position="33"/>
    </location>
</feature>
<proteinExistence type="predicted"/>
<feature type="compositionally biased region" description="Low complexity" evidence="1">
    <location>
        <begin position="48"/>
        <end position="62"/>
    </location>
</feature>
<feature type="compositionally biased region" description="Basic and acidic residues" evidence="1">
    <location>
        <begin position="63"/>
        <end position="78"/>
    </location>
</feature>
<reference evidence="2" key="1">
    <citation type="submission" date="2020-03" db="EMBL/GenBank/DDBJ databases">
        <authorList>
            <person name="Weist P."/>
        </authorList>
    </citation>
    <scope>NUCLEOTIDE SEQUENCE</scope>
</reference>
<comment type="caution">
    <text evidence="2">The sequence shown here is derived from an EMBL/GenBank/DDBJ whole genome shotgun (WGS) entry which is preliminary data.</text>
</comment>
<accession>A0A9N7VHT6</accession>
<protein>
    <submittedName>
        <fullName evidence="2">Uncharacterized protein</fullName>
    </submittedName>
</protein>
<evidence type="ECO:0000313" key="3">
    <source>
        <dbReference type="Proteomes" id="UP001153269"/>
    </source>
</evidence>
<gene>
    <name evidence="2" type="ORF">PLEPLA_LOCUS38896</name>
</gene>
<feature type="region of interest" description="Disordered" evidence="1">
    <location>
        <begin position="1"/>
        <end position="78"/>
    </location>
</feature>
<organism evidence="2 3">
    <name type="scientific">Pleuronectes platessa</name>
    <name type="common">European plaice</name>
    <dbReference type="NCBI Taxonomy" id="8262"/>
    <lineage>
        <taxon>Eukaryota</taxon>
        <taxon>Metazoa</taxon>
        <taxon>Chordata</taxon>
        <taxon>Craniata</taxon>
        <taxon>Vertebrata</taxon>
        <taxon>Euteleostomi</taxon>
        <taxon>Actinopterygii</taxon>
        <taxon>Neopterygii</taxon>
        <taxon>Teleostei</taxon>
        <taxon>Neoteleostei</taxon>
        <taxon>Acanthomorphata</taxon>
        <taxon>Carangaria</taxon>
        <taxon>Pleuronectiformes</taxon>
        <taxon>Pleuronectoidei</taxon>
        <taxon>Pleuronectidae</taxon>
        <taxon>Pleuronectes</taxon>
    </lineage>
</organism>
<keyword evidence="3" id="KW-1185">Reference proteome</keyword>
<dbReference type="Proteomes" id="UP001153269">
    <property type="component" value="Unassembled WGS sequence"/>
</dbReference>